<dbReference type="STRING" id="1523247.SAMN05660464_4396"/>
<dbReference type="AlphaFoldDB" id="A0A1I5TLF4"/>
<dbReference type="PANTHER" id="PTHR44757:SF2">
    <property type="entry name" value="BIOFILM ARCHITECTURE MAINTENANCE PROTEIN MBAA"/>
    <property type="match status" value="1"/>
</dbReference>
<dbReference type="Gene3D" id="3.30.450.40">
    <property type="match status" value="3"/>
</dbReference>
<dbReference type="InterPro" id="IPR000160">
    <property type="entry name" value="GGDEF_dom"/>
</dbReference>
<dbReference type="Gene3D" id="3.20.20.450">
    <property type="entry name" value="EAL domain"/>
    <property type="match status" value="1"/>
</dbReference>
<sequence>MTDLPTPSSPEQVPAPPSDAEAALEHRLAALRLALGADRVSLWWHETATGLAVPFAAAADGAPAVGPVSAQVVGRSPFLATVLTGGRPVAVEPGDAGPAAAELADLGVDDAAGLPLVHDGEVVGALVVEPARCARGPRPRRAAAGLARALVAASARRAERRRLVTAEVLLQLVEGATSARSLDSLLGAACERLAALGGVDRACVFLLEDGRPVPAMAAFADGRRDPAGWQRFRAAPSAIGLVEQVARTGVPASADRGSDLLADWWVESFAIGSLLAVPLGRAPDVVGVLTLDSAALRPFSQEVRRLAAAAGAHLGGVVEQARAAQARADELVVAGAVRQLLVEGAGATGVAEAAGVLAAAVQRLAGTDRGAAYLVDGDGLVEDIRLVGWSAEAREVLTARVAGRPADEAPLWRRVAELRRPVFVEDARACDLLPPALVESLGLAAYVAVPVLAGDRLLGMVVCGAVGRPVSWSAAVREAVARLVLEGALVVENAALRATEQLRLAQLAREAHHDPLTGLANRRRFTEEVERTIYAEPHRSAAVLMLDLDRFKEVNDSFGHSVGDDLLCLVGPRLQQALGPGDLLARMGGDEFAVLLPDAGADRAREVAEGLGAVLREAFVLDGMPLHVDASTGVALCPEHGRDRSLLLARADTAMYGAKRSREGARVWAPEGTTDSRDRLQTLEQLRVALDTEQLVPHYQPKLDLRTGDVAGVEALVRWEHPERGLLAPDVFLSLAEQAGLMRRLTLRVLERSLLDLRTWRDAGHELSLAVNLSVSNLQDVALPEQVALLLETRGVPASALVLEITEDVLMADAARSQQVLAGLRRLGVRLSVDDYGTGYSSLTYLRALPVDELKLDRSFVTSLTRDPRAGAIVRSTQQLSQDLGMTFVVEGVEDAATLELLRSLGCDVAQGWHVARPMPGERVLGWLERRPVRAALPRQRTAR</sequence>
<dbReference type="InterPro" id="IPR052155">
    <property type="entry name" value="Biofilm_reg_signaling"/>
</dbReference>
<evidence type="ECO:0000256" key="1">
    <source>
        <dbReference type="SAM" id="MobiDB-lite"/>
    </source>
</evidence>
<accession>A0A1I5TLF4</accession>
<dbReference type="CDD" id="cd01949">
    <property type="entry name" value="GGDEF"/>
    <property type="match status" value="1"/>
</dbReference>
<dbReference type="PANTHER" id="PTHR44757">
    <property type="entry name" value="DIGUANYLATE CYCLASE DGCP"/>
    <property type="match status" value="1"/>
</dbReference>
<dbReference type="OrthoDB" id="23692at2"/>
<dbReference type="PROSITE" id="PS50883">
    <property type="entry name" value="EAL"/>
    <property type="match status" value="1"/>
</dbReference>
<dbReference type="SUPFAM" id="SSF141868">
    <property type="entry name" value="EAL domain-like"/>
    <property type="match status" value="1"/>
</dbReference>
<dbReference type="InterPro" id="IPR029016">
    <property type="entry name" value="GAF-like_dom_sf"/>
</dbReference>
<dbReference type="SUPFAM" id="SSF55781">
    <property type="entry name" value="GAF domain-like"/>
    <property type="match status" value="3"/>
</dbReference>
<dbReference type="InterPro" id="IPR035919">
    <property type="entry name" value="EAL_sf"/>
</dbReference>
<keyword evidence="5" id="KW-1185">Reference proteome</keyword>
<dbReference type="Pfam" id="PF13185">
    <property type="entry name" value="GAF_2"/>
    <property type="match status" value="1"/>
</dbReference>
<organism evidence="4 5">
    <name type="scientific">Geodermatophilus dictyosporus</name>
    <dbReference type="NCBI Taxonomy" id="1523247"/>
    <lineage>
        <taxon>Bacteria</taxon>
        <taxon>Bacillati</taxon>
        <taxon>Actinomycetota</taxon>
        <taxon>Actinomycetes</taxon>
        <taxon>Geodermatophilales</taxon>
        <taxon>Geodermatophilaceae</taxon>
        <taxon>Geodermatophilus</taxon>
    </lineage>
</organism>
<feature type="region of interest" description="Disordered" evidence="1">
    <location>
        <begin position="1"/>
        <end position="20"/>
    </location>
</feature>
<dbReference type="Pfam" id="PF00563">
    <property type="entry name" value="EAL"/>
    <property type="match status" value="1"/>
</dbReference>
<dbReference type="EMBL" id="FOWQ01000009">
    <property type="protein sequence ID" value="SFP83904.1"/>
    <property type="molecule type" value="Genomic_DNA"/>
</dbReference>
<gene>
    <name evidence="4" type="ORF">SAMN05660464_4396</name>
</gene>
<dbReference type="PROSITE" id="PS50887">
    <property type="entry name" value="GGDEF"/>
    <property type="match status" value="1"/>
</dbReference>
<dbReference type="SMART" id="SM00052">
    <property type="entry name" value="EAL"/>
    <property type="match status" value="1"/>
</dbReference>
<evidence type="ECO:0000259" key="2">
    <source>
        <dbReference type="PROSITE" id="PS50883"/>
    </source>
</evidence>
<feature type="compositionally biased region" description="Polar residues" evidence="1">
    <location>
        <begin position="1"/>
        <end position="11"/>
    </location>
</feature>
<dbReference type="SUPFAM" id="SSF55073">
    <property type="entry name" value="Nucleotide cyclase"/>
    <property type="match status" value="1"/>
</dbReference>
<dbReference type="Pfam" id="PF01590">
    <property type="entry name" value="GAF"/>
    <property type="match status" value="2"/>
</dbReference>
<dbReference type="Pfam" id="PF00990">
    <property type="entry name" value="GGDEF"/>
    <property type="match status" value="1"/>
</dbReference>
<dbReference type="InterPro" id="IPR003018">
    <property type="entry name" value="GAF"/>
</dbReference>
<protein>
    <submittedName>
        <fullName evidence="4">Diguanylate cyclase (GGDEF) domain-containing protein</fullName>
    </submittedName>
</protein>
<dbReference type="RefSeq" id="WP_091114757.1">
    <property type="nucleotide sequence ID" value="NZ_FOWQ01000009.1"/>
</dbReference>
<dbReference type="CDD" id="cd01948">
    <property type="entry name" value="EAL"/>
    <property type="match status" value="1"/>
</dbReference>
<name>A0A1I5TLF4_9ACTN</name>
<dbReference type="Gene3D" id="3.30.70.270">
    <property type="match status" value="1"/>
</dbReference>
<dbReference type="InterPro" id="IPR001633">
    <property type="entry name" value="EAL_dom"/>
</dbReference>
<dbReference type="InterPro" id="IPR043128">
    <property type="entry name" value="Rev_trsase/Diguanyl_cyclase"/>
</dbReference>
<feature type="domain" description="EAL" evidence="2">
    <location>
        <begin position="679"/>
        <end position="932"/>
    </location>
</feature>
<dbReference type="NCBIfam" id="TIGR00254">
    <property type="entry name" value="GGDEF"/>
    <property type="match status" value="1"/>
</dbReference>
<proteinExistence type="predicted"/>
<feature type="domain" description="GGDEF" evidence="3">
    <location>
        <begin position="539"/>
        <end position="673"/>
    </location>
</feature>
<evidence type="ECO:0000313" key="4">
    <source>
        <dbReference type="EMBL" id="SFP83904.1"/>
    </source>
</evidence>
<reference evidence="5" key="1">
    <citation type="submission" date="2016-10" db="EMBL/GenBank/DDBJ databases">
        <authorList>
            <person name="Varghese N."/>
            <person name="Submissions S."/>
        </authorList>
    </citation>
    <scope>NUCLEOTIDE SEQUENCE [LARGE SCALE GENOMIC DNA]</scope>
    <source>
        <strain evidence="5">DSM 44208</strain>
    </source>
</reference>
<dbReference type="SMART" id="SM00267">
    <property type="entry name" value="GGDEF"/>
    <property type="match status" value="1"/>
</dbReference>
<dbReference type="Proteomes" id="UP000198857">
    <property type="component" value="Unassembled WGS sequence"/>
</dbReference>
<dbReference type="SMART" id="SM00065">
    <property type="entry name" value="GAF"/>
    <property type="match status" value="3"/>
</dbReference>
<dbReference type="InterPro" id="IPR029787">
    <property type="entry name" value="Nucleotide_cyclase"/>
</dbReference>
<evidence type="ECO:0000259" key="3">
    <source>
        <dbReference type="PROSITE" id="PS50887"/>
    </source>
</evidence>
<evidence type="ECO:0000313" key="5">
    <source>
        <dbReference type="Proteomes" id="UP000198857"/>
    </source>
</evidence>